<evidence type="ECO:0000313" key="2">
    <source>
        <dbReference type="Proteomes" id="UP000502674"/>
    </source>
</evidence>
<protein>
    <submittedName>
        <fullName evidence="1">VP8</fullName>
    </submittedName>
</protein>
<dbReference type="InterPro" id="IPR027417">
    <property type="entry name" value="P-loop_NTPase"/>
</dbReference>
<dbReference type="EMBL" id="LC275163">
    <property type="protein sequence ID" value="BBA54742.1"/>
    <property type="molecule type" value="Genomic_RNA"/>
</dbReference>
<sequence>MLRQPGRYNVFLLPSGRKFAEKIGLFGSLEKLPKDDWALYATVEHRLRALSEQYPYDWRQRIQFSEQFGFRYGFRVGTDEMISPCREMIRDVLSKFSPKFNDLTFLHRGDCRKRGKVGKMYVLVDTEIPQEFDGVVYDYSGDARGIESLVRTTLGSKLTCYDFIKPGNGCKYPNLKALLDEHGYQAPWLVNIQAGWLDTYKVTRPLRTGMLSDWFSKDAINYAVVGWCGFPKFEGDPGTFSGTLVQLPRALLTEDEFRLQREIQGALKRRNQMRPAFIFVSFRLDVSEFGEWAIHDLSNKRIYGVIVPWAVVRIGKWAGEDFAKDVLSKAVSTMDRPSKLAITIVSGIHWNVDVVCVTPCVDVVDNTNPRILKEILTDPVRIAILGRKGSGKSRLSRKLSDRGYNVMDSDTYGKILFMCENDYSDEHVDGVVRRFLRMTLDERKAVSSFFEVSMCQLIKEVSSRGLTGYGVINDLYYSRYDRELFLAYDQIYDQVLRQLTPEVVRDKFFSILWEGSGFDDCGEVGHTDRRSLIFSHTLVELFQIMNATICEIVPTHSSRVAIQIRHQGETPDVELYLHDYYEYKNGNGCAKVGLGWLTYLLDLESSQIAQADVG</sequence>
<gene>
    <name evidence="1" type="primary">VP8</name>
</gene>
<evidence type="ECO:0000313" key="1">
    <source>
        <dbReference type="EMBL" id="BBA54742.1"/>
    </source>
</evidence>
<proteinExistence type="predicted"/>
<dbReference type="RefSeq" id="YP_010086019.1">
    <property type="nucleotide sequence ID" value="NC_055258.1"/>
</dbReference>
<dbReference type="SUPFAM" id="SSF52540">
    <property type="entry name" value="P-loop containing nucleoside triphosphate hydrolases"/>
    <property type="match status" value="1"/>
</dbReference>
<name>A0A292G3A9_9REOV</name>
<dbReference type="KEGG" id="vg:65246852"/>
<accession>A0A292G3A9</accession>
<keyword evidence="2" id="KW-1185">Reference proteome</keyword>
<organism evidence="1 2">
    <name type="scientific">Tarumizu tick virus</name>
    <dbReference type="NCBI Taxonomy" id="2014339"/>
    <lineage>
        <taxon>Viruses</taxon>
        <taxon>Riboviria</taxon>
        <taxon>Orthornavirae</taxon>
        <taxon>Duplornaviricota</taxon>
        <taxon>Resentoviricetes</taxon>
        <taxon>Reovirales</taxon>
        <taxon>Spinareoviridae</taxon>
        <taxon>Coltivirus</taxon>
        <taxon>Coltivirus tarumizuense</taxon>
        <taxon>Tarumizu coltivirus</taxon>
    </lineage>
</organism>
<reference evidence="2" key="1">
    <citation type="journal article" date="2017" name="Virus Res.">
        <title>Isolation and characterization of Tarumizu tick virus: A new coltivirus from Haemaphysalis flava ticks in Japan.</title>
        <authorList>
            <person name="Fujita R."/>
            <person name="Ejiri H."/>
            <person name="Lim C.-K."/>
            <person name="Noda S."/>
            <person name="Yamauchi T."/>
            <person name="Watanabe M."/>
            <person name="Kobayashi D."/>
            <person name="Takayama-Ito M."/>
            <person name="Murota K."/>
            <person name="Posadas-Herrera G."/>
            <person name="Minami S."/>
            <person name="Kuwata R."/>
            <person name="Yamaguchi Y."/>
            <person name="Horiya M."/>
            <person name="Katayama Y."/>
            <person name="Shimoda H."/>
            <person name="Saijo M."/>
            <person name="Maeda K."/>
            <person name="Mizutani T."/>
            <person name="Isawa H."/>
            <person name="Sawabe K."/>
        </authorList>
    </citation>
    <scope>NUCLEOTIDE SEQUENCE [LARGE SCALE GENOMIC DNA]</scope>
    <source>
        <strain evidence="2">13T269</strain>
    </source>
</reference>
<dbReference type="Proteomes" id="UP000502674">
    <property type="component" value="Genome"/>
</dbReference>
<dbReference type="Gene3D" id="3.40.50.300">
    <property type="entry name" value="P-loop containing nucleotide triphosphate hydrolases"/>
    <property type="match status" value="1"/>
</dbReference>
<dbReference type="GeneID" id="65246852"/>